<evidence type="ECO:0000313" key="1">
    <source>
        <dbReference type="EMBL" id="MER2492345.1"/>
    </source>
</evidence>
<accession>A0ABV1RHJ5</accession>
<gene>
    <name evidence="1" type="ORF">ABS311_10690</name>
</gene>
<organism evidence="1 2">
    <name type="scientific">Catenovulum sediminis</name>
    <dbReference type="NCBI Taxonomy" id="1740262"/>
    <lineage>
        <taxon>Bacteria</taxon>
        <taxon>Pseudomonadati</taxon>
        <taxon>Pseudomonadota</taxon>
        <taxon>Gammaproteobacteria</taxon>
        <taxon>Alteromonadales</taxon>
        <taxon>Alteromonadaceae</taxon>
        <taxon>Catenovulum</taxon>
    </lineage>
</organism>
<reference evidence="1 2" key="1">
    <citation type="submission" date="2024-06" db="EMBL/GenBank/DDBJ databases">
        <authorList>
            <person name="Chen R.Y."/>
        </authorList>
    </citation>
    <scope>NUCLEOTIDE SEQUENCE [LARGE SCALE GENOMIC DNA]</scope>
    <source>
        <strain evidence="1 2">D2</strain>
    </source>
</reference>
<dbReference type="RefSeq" id="WP_350401865.1">
    <property type="nucleotide sequence ID" value="NZ_JBELOE010000210.1"/>
</dbReference>
<proteinExistence type="predicted"/>
<dbReference type="EMBL" id="JBELOE010000210">
    <property type="protein sequence ID" value="MER2492345.1"/>
    <property type="molecule type" value="Genomic_DNA"/>
</dbReference>
<keyword evidence="2" id="KW-1185">Reference proteome</keyword>
<protein>
    <submittedName>
        <fullName evidence="1">Uncharacterized protein</fullName>
    </submittedName>
</protein>
<dbReference type="Proteomes" id="UP001467690">
    <property type="component" value="Unassembled WGS sequence"/>
</dbReference>
<sequence length="96" mass="10660">MNTVENSINTVDVGQDHINRALDAISAKQRLIKAPYRIVLKISGDVFKFRLLRNELCSSRVLISAKLNLSATDSLYRLAVINQMIDEELSASEVAA</sequence>
<name>A0ABV1RHJ5_9ALTE</name>
<comment type="caution">
    <text evidence="1">The sequence shown here is derived from an EMBL/GenBank/DDBJ whole genome shotgun (WGS) entry which is preliminary data.</text>
</comment>
<evidence type="ECO:0000313" key="2">
    <source>
        <dbReference type="Proteomes" id="UP001467690"/>
    </source>
</evidence>